<evidence type="ECO:0000256" key="2">
    <source>
        <dbReference type="ARBA" id="ARBA00022840"/>
    </source>
</evidence>
<evidence type="ECO:0000256" key="3">
    <source>
        <dbReference type="SAM" id="MobiDB-lite"/>
    </source>
</evidence>
<organism evidence="4 5">
    <name type="scientific">Rhynchospora pubera</name>
    <dbReference type="NCBI Taxonomy" id="906938"/>
    <lineage>
        <taxon>Eukaryota</taxon>
        <taxon>Viridiplantae</taxon>
        <taxon>Streptophyta</taxon>
        <taxon>Embryophyta</taxon>
        <taxon>Tracheophyta</taxon>
        <taxon>Spermatophyta</taxon>
        <taxon>Magnoliopsida</taxon>
        <taxon>Liliopsida</taxon>
        <taxon>Poales</taxon>
        <taxon>Cyperaceae</taxon>
        <taxon>Cyperoideae</taxon>
        <taxon>Rhynchosporeae</taxon>
        <taxon>Rhynchospora</taxon>
    </lineage>
</organism>
<sequence length="197" mass="21555">MVLGKMREATAAAIAYGFDKKSGRREGIFEVKATAGDTHLGGEDLDNRLLNFCVQEFKHKHKKDVSSHARALRHLRNACERANCILIQVNEGERARTKDNNLLGKFELFGISPALRGVPQINVAFDIDADGTGILNVTADDKTAGVKNKITITNDMGRLQRRKRAYGRWCSTRPGDANGYGGGSDASRAGPKIEEVD</sequence>
<dbReference type="Gene3D" id="2.60.34.10">
    <property type="entry name" value="Substrate Binding Domain Of DNAk, Chain A, domain 1"/>
    <property type="match status" value="1"/>
</dbReference>
<dbReference type="FunFam" id="3.90.640.10:FF:000003">
    <property type="entry name" value="Molecular chaperone DnaK"/>
    <property type="match status" value="1"/>
</dbReference>
<dbReference type="InterPro" id="IPR029047">
    <property type="entry name" value="HSP70_peptide-bd_sf"/>
</dbReference>
<dbReference type="GO" id="GO:0140662">
    <property type="term" value="F:ATP-dependent protein folding chaperone"/>
    <property type="evidence" value="ECO:0007669"/>
    <property type="project" value="InterPro"/>
</dbReference>
<protein>
    <submittedName>
        <fullName evidence="4">Heat shock 70 kDa protein</fullName>
    </submittedName>
</protein>
<keyword evidence="2" id="KW-0067">ATP-binding</keyword>
<dbReference type="EMBL" id="JAMFTS010000005">
    <property type="protein sequence ID" value="KAJ4745022.1"/>
    <property type="molecule type" value="Genomic_DNA"/>
</dbReference>
<evidence type="ECO:0000313" key="4">
    <source>
        <dbReference type="EMBL" id="KAJ4745022.1"/>
    </source>
</evidence>
<dbReference type="PANTHER" id="PTHR19375">
    <property type="entry name" value="HEAT SHOCK PROTEIN 70KDA"/>
    <property type="match status" value="1"/>
</dbReference>
<comment type="caution">
    <text evidence="4">The sequence shown here is derived from an EMBL/GenBank/DDBJ whole genome shotgun (WGS) entry which is preliminary data.</text>
</comment>
<accession>A0AAV8BRP5</accession>
<dbReference type="SUPFAM" id="SSF100920">
    <property type="entry name" value="Heat shock protein 70kD (HSP70), peptide-binding domain"/>
    <property type="match status" value="1"/>
</dbReference>
<proteinExistence type="predicted"/>
<evidence type="ECO:0000313" key="5">
    <source>
        <dbReference type="Proteomes" id="UP001140206"/>
    </source>
</evidence>
<evidence type="ECO:0000256" key="1">
    <source>
        <dbReference type="ARBA" id="ARBA00022741"/>
    </source>
</evidence>
<name>A0AAV8BRP5_9POAL</name>
<keyword evidence="5" id="KW-1185">Reference proteome</keyword>
<dbReference type="Proteomes" id="UP001140206">
    <property type="component" value="Chromosome 5"/>
</dbReference>
<dbReference type="InterPro" id="IPR043129">
    <property type="entry name" value="ATPase_NBD"/>
</dbReference>
<dbReference type="InterPro" id="IPR013126">
    <property type="entry name" value="Hsp_70_fam"/>
</dbReference>
<keyword evidence="4" id="KW-0346">Stress response</keyword>
<feature type="region of interest" description="Disordered" evidence="3">
    <location>
        <begin position="177"/>
        <end position="197"/>
    </location>
</feature>
<dbReference type="GO" id="GO:0005524">
    <property type="term" value="F:ATP binding"/>
    <property type="evidence" value="ECO:0007669"/>
    <property type="project" value="UniProtKB-KW"/>
</dbReference>
<reference evidence="4" key="1">
    <citation type="submission" date="2022-08" db="EMBL/GenBank/DDBJ databases">
        <authorList>
            <person name="Marques A."/>
        </authorList>
    </citation>
    <scope>NUCLEOTIDE SEQUENCE</scope>
    <source>
        <strain evidence="4">RhyPub2mFocal</strain>
        <tissue evidence="4">Leaves</tissue>
    </source>
</reference>
<dbReference type="Pfam" id="PF00012">
    <property type="entry name" value="HSP70"/>
    <property type="match status" value="1"/>
</dbReference>
<gene>
    <name evidence="4" type="ORF">LUZ62_079427</name>
</gene>
<keyword evidence="1" id="KW-0547">Nucleotide-binding</keyword>
<dbReference type="Gene3D" id="3.30.420.40">
    <property type="match status" value="1"/>
</dbReference>
<dbReference type="SUPFAM" id="SSF53067">
    <property type="entry name" value="Actin-like ATPase domain"/>
    <property type="match status" value="1"/>
</dbReference>
<dbReference type="AlphaFoldDB" id="A0AAV8BRP5"/>